<keyword evidence="2" id="KW-1185">Reference proteome</keyword>
<accession>A0A975P2H4</accession>
<protein>
    <submittedName>
        <fullName evidence="1">Uncharacterized protein</fullName>
    </submittedName>
</protein>
<dbReference type="Proteomes" id="UP000676951">
    <property type="component" value="Chromosome"/>
</dbReference>
<sequence>MSGIRDTALQIAAVTAVVAALGVVPASAIEVAAGSDEPVSRAVAVAANEIRDAIPAHGSAATPMPQRRPKMARVLRAPPTRPVAHRDWTCSGGWCGRQFVLMIGIGF</sequence>
<dbReference type="EMBL" id="CP076136">
    <property type="protein sequence ID" value="QWG25420.1"/>
    <property type="molecule type" value="Genomic_DNA"/>
</dbReference>
<evidence type="ECO:0000313" key="1">
    <source>
        <dbReference type="EMBL" id="QWG25420.1"/>
    </source>
</evidence>
<organism evidence="1 2">
    <name type="scientific">Bradyrhizobium sediminis</name>
    <dbReference type="NCBI Taxonomy" id="2840469"/>
    <lineage>
        <taxon>Bacteria</taxon>
        <taxon>Pseudomonadati</taxon>
        <taxon>Pseudomonadota</taxon>
        <taxon>Alphaproteobacteria</taxon>
        <taxon>Hyphomicrobiales</taxon>
        <taxon>Nitrobacteraceae</taxon>
        <taxon>Bradyrhizobium</taxon>
    </lineage>
</organism>
<dbReference type="AlphaFoldDB" id="A0A975P2H4"/>
<reference evidence="1 2" key="1">
    <citation type="submission" date="2021-06" db="EMBL/GenBank/DDBJ databases">
        <title>Bradyrhizobium sp. S2-11-4 Genome sequencing.</title>
        <authorList>
            <person name="Jin L."/>
        </authorList>
    </citation>
    <scope>NUCLEOTIDE SEQUENCE [LARGE SCALE GENOMIC DNA]</scope>
    <source>
        <strain evidence="1 2">S2-11-4</strain>
    </source>
</reference>
<gene>
    <name evidence="1" type="ORF">KMZ93_11345</name>
</gene>
<evidence type="ECO:0000313" key="2">
    <source>
        <dbReference type="Proteomes" id="UP000676951"/>
    </source>
</evidence>
<dbReference type="RefSeq" id="WP_215606156.1">
    <property type="nucleotide sequence ID" value="NZ_CP076136.1"/>
</dbReference>
<proteinExistence type="predicted"/>
<name>A0A975P2H4_9BRAD</name>